<dbReference type="AlphaFoldDB" id="A0A8H5CZ97"/>
<dbReference type="PANTHER" id="PTHR19848:SF8">
    <property type="entry name" value="F-BOX AND WD REPEAT DOMAIN CONTAINING 7"/>
    <property type="match status" value="1"/>
</dbReference>
<dbReference type="Gene3D" id="2.130.10.10">
    <property type="entry name" value="YVTN repeat-like/Quinoprotein amine dehydrogenase"/>
    <property type="match status" value="1"/>
</dbReference>
<evidence type="ECO:0008006" key="6">
    <source>
        <dbReference type="Google" id="ProtNLM"/>
    </source>
</evidence>
<dbReference type="Proteomes" id="UP000559256">
    <property type="component" value="Unassembled WGS sequence"/>
</dbReference>
<proteinExistence type="predicted"/>
<evidence type="ECO:0000256" key="2">
    <source>
        <dbReference type="ARBA" id="ARBA00022737"/>
    </source>
</evidence>
<protein>
    <recommendedName>
        <fullName evidence="6">WD40 repeat-like protein</fullName>
    </recommendedName>
</protein>
<keyword evidence="2" id="KW-0677">Repeat</keyword>
<evidence type="ECO:0000256" key="1">
    <source>
        <dbReference type="ARBA" id="ARBA00022574"/>
    </source>
</evidence>
<dbReference type="PROSITE" id="PS50082">
    <property type="entry name" value="WD_REPEATS_2"/>
    <property type="match status" value="2"/>
</dbReference>
<dbReference type="OrthoDB" id="2615105at2759"/>
<reference evidence="4 5" key="1">
    <citation type="journal article" date="2020" name="ISME J.">
        <title>Uncovering the hidden diversity of litter-decomposition mechanisms in mushroom-forming fungi.</title>
        <authorList>
            <person name="Floudas D."/>
            <person name="Bentzer J."/>
            <person name="Ahren D."/>
            <person name="Johansson T."/>
            <person name="Persson P."/>
            <person name="Tunlid A."/>
        </authorList>
    </citation>
    <scope>NUCLEOTIDE SEQUENCE [LARGE SCALE GENOMIC DNA]</scope>
    <source>
        <strain evidence="4 5">CBS 291.85</strain>
    </source>
</reference>
<keyword evidence="1 3" id="KW-0853">WD repeat</keyword>
<dbReference type="PROSITE" id="PS50294">
    <property type="entry name" value="WD_REPEATS_REGION"/>
    <property type="match status" value="1"/>
</dbReference>
<accession>A0A8H5CZ97</accession>
<evidence type="ECO:0000313" key="4">
    <source>
        <dbReference type="EMBL" id="KAF5349838.1"/>
    </source>
</evidence>
<keyword evidence="5" id="KW-1185">Reference proteome</keyword>
<feature type="repeat" description="WD" evidence="3">
    <location>
        <begin position="43"/>
        <end position="84"/>
    </location>
</feature>
<evidence type="ECO:0000256" key="3">
    <source>
        <dbReference type="PROSITE-ProRule" id="PRU00221"/>
    </source>
</evidence>
<dbReference type="SMART" id="SM00320">
    <property type="entry name" value="WD40"/>
    <property type="match status" value="1"/>
</dbReference>
<comment type="caution">
    <text evidence="4">The sequence shown here is derived from an EMBL/GenBank/DDBJ whole genome shotgun (WGS) entry which is preliminary data.</text>
</comment>
<dbReference type="EMBL" id="JAACJM010000078">
    <property type="protein sequence ID" value="KAF5349838.1"/>
    <property type="molecule type" value="Genomic_DNA"/>
</dbReference>
<dbReference type="SUPFAM" id="SSF50978">
    <property type="entry name" value="WD40 repeat-like"/>
    <property type="match status" value="1"/>
</dbReference>
<name>A0A8H5CZ97_9AGAR</name>
<sequence length="95" mass="10349">MNIAIQSSERDVGLEFVAVVSGSHDRTVIIWDAQTGTAIREPLQGHEHWVTSVAFSPDGARIVSGSSDKVVRGWSTGSSSSCKYNQWTIDNDGWI</sequence>
<evidence type="ECO:0000313" key="5">
    <source>
        <dbReference type="Proteomes" id="UP000559256"/>
    </source>
</evidence>
<dbReference type="InterPro" id="IPR015943">
    <property type="entry name" value="WD40/YVTN_repeat-like_dom_sf"/>
</dbReference>
<dbReference type="PANTHER" id="PTHR19848">
    <property type="entry name" value="WD40 REPEAT PROTEIN"/>
    <property type="match status" value="1"/>
</dbReference>
<dbReference type="InterPro" id="IPR001680">
    <property type="entry name" value="WD40_rpt"/>
</dbReference>
<gene>
    <name evidence="4" type="ORF">D9758_014016</name>
</gene>
<feature type="repeat" description="WD" evidence="3">
    <location>
        <begin position="19"/>
        <end position="41"/>
    </location>
</feature>
<dbReference type="Pfam" id="PF00400">
    <property type="entry name" value="WD40"/>
    <property type="match status" value="2"/>
</dbReference>
<dbReference type="InterPro" id="IPR036322">
    <property type="entry name" value="WD40_repeat_dom_sf"/>
</dbReference>
<organism evidence="4 5">
    <name type="scientific">Tetrapyrgos nigripes</name>
    <dbReference type="NCBI Taxonomy" id="182062"/>
    <lineage>
        <taxon>Eukaryota</taxon>
        <taxon>Fungi</taxon>
        <taxon>Dikarya</taxon>
        <taxon>Basidiomycota</taxon>
        <taxon>Agaricomycotina</taxon>
        <taxon>Agaricomycetes</taxon>
        <taxon>Agaricomycetidae</taxon>
        <taxon>Agaricales</taxon>
        <taxon>Marasmiineae</taxon>
        <taxon>Marasmiaceae</taxon>
        <taxon>Tetrapyrgos</taxon>
    </lineage>
</organism>